<reference evidence="2" key="1">
    <citation type="submission" date="2013-07" db="EMBL/GenBank/DDBJ databases">
        <authorList>
            <consortium name="The Broad Institute Genome Sequencing Platform"/>
            <person name="Cuomo C."/>
            <person name="Litvintseva A."/>
            <person name="Chen Y."/>
            <person name="Heitman J."/>
            <person name="Sun S."/>
            <person name="Springer D."/>
            <person name="Dromer F."/>
            <person name="Young S.K."/>
            <person name="Zeng Q."/>
            <person name="Gargeya S."/>
            <person name="Fitzgerald M."/>
            <person name="Abouelleil A."/>
            <person name="Alvarado L."/>
            <person name="Berlin A.M."/>
            <person name="Chapman S.B."/>
            <person name="Dewar J."/>
            <person name="Goldberg J."/>
            <person name="Griggs A."/>
            <person name="Gujja S."/>
            <person name="Hansen M."/>
            <person name="Howarth C."/>
            <person name="Imamovic A."/>
            <person name="Larimer J."/>
            <person name="McCowan C."/>
            <person name="Murphy C."/>
            <person name="Pearson M."/>
            <person name="Priest M."/>
            <person name="Roberts A."/>
            <person name="Saif S."/>
            <person name="Shea T."/>
            <person name="Sykes S."/>
            <person name="Wortman J."/>
            <person name="Nusbaum C."/>
            <person name="Birren B."/>
        </authorList>
    </citation>
    <scope>NUCLEOTIDE SEQUENCE</scope>
    <source>
        <strain evidence="2">CBS 10118</strain>
    </source>
</reference>
<organism evidence="2 3">
    <name type="scientific">Kwoniella bestiolae CBS 10118</name>
    <dbReference type="NCBI Taxonomy" id="1296100"/>
    <lineage>
        <taxon>Eukaryota</taxon>
        <taxon>Fungi</taxon>
        <taxon>Dikarya</taxon>
        <taxon>Basidiomycota</taxon>
        <taxon>Agaricomycotina</taxon>
        <taxon>Tremellomycetes</taxon>
        <taxon>Tremellales</taxon>
        <taxon>Cryptococcaceae</taxon>
        <taxon>Kwoniella</taxon>
    </lineage>
</organism>
<reference evidence="2" key="2">
    <citation type="submission" date="2024-02" db="EMBL/GenBank/DDBJ databases">
        <title>Comparative genomics of Cryptococcus and Kwoniella reveals pathogenesis evolution and contrasting modes of karyotype evolution via chromosome fusion or intercentromeric recombination.</title>
        <authorList>
            <person name="Coelho M.A."/>
            <person name="David-Palma M."/>
            <person name="Shea T."/>
            <person name="Bowers K."/>
            <person name="McGinley-Smith S."/>
            <person name="Mohammad A.W."/>
            <person name="Gnirke A."/>
            <person name="Yurkov A.M."/>
            <person name="Nowrousian M."/>
            <person name="Sun S."/>
            <person name="Cuomo C.A."/>
            <person name="Heitman J."/>
        </authorList>
    </citation>
    <scope>NUCLEOTIDE SEQUENCE</scope>
    <source>
        <strain evidence="2">CBS 10118</strain>
    </source>
</reference>
<dbReference type="GeneID" id="30205608"/>
<proteinExistence type="predicted"/>
<dbReference type="Pfam" id="PF10441">
    <property type="entry name" value="Urb2"/>
    <property type="match status" value="1"/>
</dbReference>
<dbReference type="AlphaFoldDB" id="A0AAJ8M7I0"/>
<name>A0AAJ8M7I0_9TREE</name>
<dbReference type="KEGG" id="kbi:30205608"/>
<feature type="domain" description="Nucleolar 27S pre-rRNA processing Urb2/Npa2 C-terminal" evidence="1">
    <location>
        <begin position="723"/>
        <end position="904"/>
    </location>
</feature>
<keyword evidence="3" id="KW-1185">Reference proteome</keyword>
<dbReference type="RefSeq" id="XP_065725571.1">
    <property type="nucleotide sequence ID" value="XM_065869499.1"/>
</dbReference>
<evidence type="ECO:0000313" key="3">
    <source>
        <dbReference type="Proteomes" id="UP000092730"/>
    </source>
</evidence>
<evidence type="ECO:0000313" key="2">
    <source>
        <dbReference type="EMBL" id="WVW80534.1"/>
    </source>
</evidence>
<sequence>MPAYLASASGLIKALKGASDPPQPDAPPKIDIALTAWKQDSFHVPRKAEVLRDWVIESWSRTHKKSFASIYPPQQLSHKPEAWTDVYTSILHPLSLISPCPQLTPLIELITSRVTEALPSAPNGKKNSHTALPLLFSNLVETYHQHRYSIFTQASSSIVAHDVFVATKEREAVRLALERILVKVEGDYSTRSSLWKTIESWGGYMEREPAWSQMMHSEARITEDALSSDPSLLGTLLDTLATLERLDHDQAKLSSNVVRWCLAVIISSLLRFHQLTHSLPTFFSLLLDSLEGLFTPDLPEDIVTSLYKLTVDGPLTARTLRQDIIQSLRSICVGKGRTNVWNEILGSVVSRLTPLVNSQPTGKKRKRSWAPTTHAAALIGIHTRLICYCLLAASSTTHDVDATNASIPALSELIAGWANDNTDTFAGAVSEAGRLRTARSVEKLLSSQSDTPTPILQTQAVPELSIEMHSPKASTLNPSTPFSIFYKIYHPPSGRSRSTRECHFLNAVQSQITASPPDYLLLNACPPSYLDRKVKLHAVEATQDISLGGKWLDRLASEHDSSGLMMLDLYAITTLASPSIDDLDAIDNRNVLCKAGRWLGAEGEPRSTTSPLTLEAHQTEPLGPRLCAALMNASKSSNQSRLAQLTLETFATETNDIQKIIAAAIVVYSAAPGHSTVQTILAGQIPEAIACCASIPASAPCLEILAALCMRCNALREAVHAALSSTSDHSASALQHDDVTRLLSVITESLSPLTLLSSINVITALARRRPDLILANLPEVVDVLAIMFSTRPIDALPLSRLLVALTQMRLKTHEISPLAKHIPAILVAYVRAAADLHLGVRRELEPGLYALCNLVTSGGRAHARGREGEGLGIPFGLGEGSGGEGERELWADLWQSWNKSRYMGQG</sequence>
<protein>
    <recommendedName>
        <fullName evidence="1">Nucleolar 27S pre-rRNA processing Urb2/Npa2 C-terminal domain-containing protein</fullName>
    </recommendedName>
</protein>
<evidence type="ECO:0000259" key="1">
    <source>
        <dbReference type="Pfam" id="PF10441"/>
    </source>
</evidence>
<dbReference type="Proteomes" id="UP000092730">
    <property type="component" value="Chromosome 1"/>
</dbReference>
<dbReference type="EMBL" id="CP144541">
    <property type="protein sequence ID" value="WVW80534.1"/>
    <property type="molecule type" value="Genomic_DNA"/>
</dbReference>
<gene>
    <name evidence="2" type="ORF">I302_102519</name>
</gene>
<accession>A0AAJ8M7I0</accession>
<dbReference type="InterPro" id="IPR018849">
    <property type="entry name" value="Urb2/Npa2_C"/>
</dbReference>